<keyword evidence="7" id="KW-0732">Signal</keyword>
<dbReference type="GO" id="GO:0045490">
    <property type="term" value="P:pectin catabolic process"/>
    <property type="evidence" value="ECO:0007669"/>
    <property type="project" value="UniProtKB-UniRule"/>
</dbReference>
<keyword evidence="8 12" id="KW-0378">Hydrolase</keyword>
<dbReference type="GO" id="GO:0042545">
    <property type="term" value="P:cell wall modification"/>
    <property type="evidence" value="ECO:0007669"/>
    <property type="project" value="UniProtKB-UniRule"/>
</dbReference>
<comment type="catalytic activity">
    <reaction evidence="10 12">
        <text>[(1-&gt;4)-alpha-D-galacturonosyl methyl ester](n) + n H2O = [(1-&gt;4)-alpha-D-galacturonosyl](n) + n methanol + n H(+)</text>
        <dbReference type="Rhea" id="RHEA:22380"/>
        <dbReference type="Rhea" id="RHEA-COMP:14570"/>
        <dbReference type="Rhea" id="RHEA-COMP:14573"/>
        <dbReference type="ChEBI" id="CHEBI:15377"/>
        <dbReference type="ChEBI" id="CHEBI:15378"/>
        <dbReference type="ChEBI" id="CHEBI:17790"/>
        <dbReference type="ChEBI" id="CHEBI:140522"/>
        <dbReference type="ChEBI" id="CHEBI:140523"/>
        <dbReference type="EC" id="3.1.1.11"/>
    </reaction>
</comment>
<evidence type="ECO:0000256" key="2">
    <source>
        <dbReference type="ARBA" id="ARBA00005184"/>
    </source>
</evidence>
<comment type="subcellular location">
    <subcellularLocation>
        <location evidence="1">Secreted</location>
        <location evidence="1">Cell wall</location>
    </subcellularLocation>
</comment>
<reference evidence="14" key="1">
    <citation type="submission" date="2019-03" db="EMBL/GenBank/DDBJ databases">
        <authorList>
            <person name="Mank J."/>
            <person name="Almeida P."/>
        </authorList>
    </citation>
    <scope>NUCLEOTIDE SEQUENCE</scope>
    <source>
        <strain evidence="14">78183</strain>
    </source>
</reference>
<dbReference type="InterPro" id="IPR033131">
    <property type="entry name" value="Pectinesterase_Asp_AS"/>
</dbReference>
<keyword evidence="5" id="KW-0134">Cell wall</keyword>
<dbReference type="Gene3D" id="2.160.20.10">
    <property type="entry name" value="Single-stranded right-handed beta-helix, Pectin lyase-like"/>
    <property type="match status" value="2"/>
</dbReference>
<comment type="similarity">
    <text evidence="3">Belongs to the pectinesterase family.</text>
</comment>
<dbReference type="PANTHER" id="PTHR31321:SF87">
    <property type="entry name" value="PECTINESTERASE 63-RELATED"/>
    <property type="match status" value="1"/>
</dbReference>
<proteinExistence type="inferred from homology"/>
<evidence type="ECO:0000256" key="7">
    <source>
        <dbReference type="ARBA" id="ARBA00022729"/>
    </source>
</evidence>
<keyword evidence="6" id="KW-0964">Secreted</keyword>
<evidence type="ECO:0000256" key="5">
    <source>
        <dbReference type="ARBA" id="ARBA00022512"/>
    </source>
</evidence>
<evidence type="ECO:0000256" key="4">
    <source>
        <dbReference type="ARBA" id="ARBA00013229"/>
    </source>
</evidence>
<feature type="domain" description="Pectinesterase catalytic" evidence="13">
    <location>
        <begin position="423"/>
        <end position="657"/>
    </location>
</feature>
<sequence length="694" mass="75585">MEPKSHVFEDYSLIIYPAKRKCSLKKMGTIKATCMAAAAVLLLVSATASSNDTSPIPGDPSILKLWFRANVKPYRHRKGTLDPALEAAEAKPRTIKVRQDGSGDYRTLTGAVESIPSGNTRRVIVDIAAGVYIEKIKIEKDKPFITFRGSASNMPTLTFAGTARVYGTVYSATLQAVALRIGGDKAAFYNCRLIGFQDTLCDDMGRHFFKNCYIEGTVDFIFGSGKSLYLATTINVLADQGLAVITAQARHKEDDTGFSFVHCKVNGIGKGAYLGRAWTERPRVVFAYTEMSSVVDPAGWSDNLHPERDRTVSFGEYKCKGPGSNPSGRVKFSRQLTPQQVKPLISLAYIEEKDRMGCIAAVQCAITVILLVSTTVSSDDKSRIPADPSSLNTWFRDNVKPLASRKGTLDPALEAAEAKRRTIKVRRDGSGEFKTLKDAIKSIPTGNTERVIVDIGPGEYVEKLKIERGKRFVTFRGSPGNMPTLSFAGTAREYGTVYSATLEVEADYFVAANIIIKNSSPRPNGKLKGEQAVALRIAGDKSAFYNCRLIGFQDTLCDDKGRHLFKDCYIEGTVDYIFGSGKSLYLGTKLQVIADAKGNFITAQARKNEGEDTGFSFVHCKVEGTGSGAYLGRAWQQRPRVVFAYTTMSGVCNGAGANTAARAKSSKKLTADQVAPFISLGFIEGSKWLLPPPS</sequence>
<gene>
    <name evidence="14" type="ORF">SVIM_LOCUS379634</name>
</gene>
<accession>A0A6N2MJQ4</accession>
<organism evidence="14">
    <name type="scientific">Salix viminalis</name>
    <name type="common">Common osier</name>
    <name type="synonym">Basket willow</name>
    <dbReference type="NCBI Taxonomy" id="40686"/>
    <lineage>
        <taxon>Eukaryota</taxon>
        <taxon>Viridiplantae</taxon>
        <taxon>Streptophyta</taxon>
        <taxon>Embryophyta</taxon>
        <taxon>Tracheophyta</taxon>
        <taxon>Spermatophyta</taxon>
        <taxon>Magnoliopsida</taxon>
        <taxon>eudicotyledons</taxon>
        <taxon>Gunneridae</taxon>
        <taxon>Pentapetalae</taxon>
        <taxon>rosids</taxon>
        <taxon>fabids</taxon>
        <taxon>Malpighiales</taxon>
        <taxon>Salicaceae</taxon>
        <taxon>Saliceae</taxon>
        <taxon>Salix</taxon>
    </lineage>
</organism>
<name>A0A6N2MJQ4_SALVM</name>
<dbReference type="GO" id="GO:0030599">
    <property type="term" value="F:pectinesterase activity"/>
    <property type="evidence" value="ECO:0007669"/>
    <property type="project" value="UniProtKB-UniRule"/>
</dbReference>
<feature type="domain" description="Pectinesterase catalytic" evidence="13">
    <location>
        <begin position="172"/>
        <end position="334"/>
    </location>
</feature>
<dbReference type="EMBL" id="CAADRP010001841">
    <property type="protein sequence ID" value="VFU54380.1"/>
    <property type="molecule type" value="Genomic_DNA"/>
</dbReference>
<dbReference type="PANTHER" id="PTHR31321">
    <property type="entry name" value="ACYL-COA THIOESTER HYDROLASE YBHC-RELATED"/>
    <property type="match status" value="1"/>
</dbReference>
<keyword evidence="9 12" id="KW-0063">Aspartyl esterase</keyword>
<evidence type="ECO:0000256" key="9">
    <source>
        <dbReference type="ARBA" id="ARBA00023085"/>
    </source>
</evidence>
<evidence type="ECO:0000256" key="11">
    <source>
        <dbReference type="PROSITE-ProRule" id="PRU10040"/>
    </source>
</evidence>
<dbReference type="Pfam" id="PF01095">
    <property type="entry name" value="Pectinesterase"/>
    <property type="match status" value="2"/>
</dbReference>
<dbReference type="UniPathway" id="UPA00545">
    <property type="reaction ID" value="UER00823"/>
</dbReference>
<evidence type="ECO:0000256" key="8">
    <source>
        <dbReference type="ARBA" id="ARBA00022801"/>
    </source>
</evidence>
<evidence type="ECO:0000256" key="10">
    <source>
        <dbReference type="ARBA" id="ARBA00047928"/>
    </source>
</evidence>
<comment type="pathway">
    <text evidence="2 12">Glycan metabolism; pectin degradation; 2-dehydro-3-deoxy-D-gluconate from pectin: step 1/5.</text>
</comment>
<evidence type="ECO:0000259" key="13">
    <source>
        <dbReference type="Pfam" id="PF01095"/>
    </source>
</evidence>
<dbReference type="SUPFAM" id="SSF51126">
    <property type="entry name" value="Pectin lyase-like"/>
    <property type="match status" value="2"/>
</dbReference>
<evidence type="ECO:0000256" key="3">
    <source>
        <dbReference type="ARBA" id="ARBA00008891"/>
    </source>
</evidence>
<dbReference type="InterPro" id="IPR000070">
    <property type="entry name" value="Pectinesterase_cat"/>
</dbReference>
<dbReference type="InterPro" id="IPR011050">
    <property type="entry name" value="Pectin_lyase_fold/virulence"/>
</dbReference>
<dbReference type="InterPro" id="IPR012334">
    <property type="entry name" value="Pectin_lyas_fold"/>
</dbReference>
<protein>
    <recommendedName>
        <fullName evidence="4 12">Pectinesterase</fullName>
        <ecNumber evidence="4 12">3.1.1.11</ecNumber>
    </recommendedName>
</protein>
<dbReference type="EC" id="3.1.1.11" evidence="4 12"/>
<dbReference type="PROSITE" id="PS00503">
    <property type="entry name" value="PECTINESTERASE_2"/>
    <property type="match status" value="2"/>
</dbReference>
<feature type="active site" evidence="11">
    <location>
        <position position="219"/>
    </location>
</feature>
<feature type="active site" evidence="11">
    <location>
        <position position="575"/>
    </location>
</feature>
<dbReference type="FunFam" id="2.160.20.10:FF:000008">
    <property type="entry name" value="Pectinesterase"/>
    <property type="match status" value="1"/>
</dbReference>
<evidence type="ECO:0000313" key="14">
    <source>
        <dbReference type="EMBL" id="VFU54380.1"/>
    </source>
</evidence>
<evidence type="ECO:0000256" key="12">
    <source>
        <dbReference type="RuleBase" id="RU000589"/>
    </source>
</evidence>
<evidence type="ECO:0000256" key="1">
    <source>
        <dbReference type="ARBA" id="ARBA00004191"/>
    </source>
</evidence>
<dbReference type="AlphaFoldDB" id="A0A6N2MJQ4"/>
<evidence type="ECO:0000256" key="6">
    <source>
        <dbReference type="ARBA" id="ARBA00022525"/>
    </source>
</evidence>